<organism evidence="8 9">
    <name type="scientific">Streptomyces ipomoeae</name>
    <dbReference type="NCBI Taxonomy" id="103232"/>
    <lineage>
        <taxon>Bacteria</taxon>
        <taxon>Bacillati</taxon>
        <taxon>Actinomycetota</taxon>
        <taxon>Actinomycetes</taxon>
        <taxon>Kitasatosporales</taxon>
        <taxon>Streptomycetaceae</taxon>
        <taxon>Streptomyces</taxon>
    </lineage>
</organism>
<dbReference type="Gene3D" id="1.10.10.60">
    <property type="entry name" value="Homeodomain-like"/>
    <property type="match status" value="1"/>
</dbReference>
<evidence type="ECO:0000256" key="6">
    <source>
        <dbReference type="PROSITE-ProRule" id="PRU10137"/>
    </source>
</evidence>
<dbReference type="InterPro" id="IPR036162">
    <property type="entry name" value="Resolvase-like_N_sf"/>
</dbReference>
<dbReference type="Pfam" id="PF02796">
    <property type="entry name" value="HTH_7"/>
    <property type="match status" value="1"/>
</dbReference>
<evidence type="ECO:0000256" key="1">
    <source>
        <dbReference type="ARBA" id="ARBA00009913"/>
    </source>
</evidence>
<reference evidence="8 9" key="1">
    <citation type="submission" date="2019-03" db="EMBL/GenBank/DDBJ databases">
        <title>Comparative genomic analyses of the sweetpotato soil rot pathogen, Streptomyces ipomoeae.</title>
        <authorList>
            <person name="Ruschel Soares N."/>
            <person name="Badger J.H."/>
            <person name="Huguet-Tapia J.C."/>
            <person name="Clark C.A."/>
            <person name="Pettis G.S."/>
        </authorList>
    </citation>
    <scope>NUCLEOTIDE SEQUENCE [LARGE SCALE GENOMIC DNA]</scope>
    <source>
        <strain evidence="8 9">88-35</strain>
    </source>
</reference>
<dbReference type="InterPro" id="IPR050639">
    <property type="entry name" value="SSR_resolvase"/>
</dbReference>
<evidence type="ECO:0000259" key="7">
    <source>
        <dbReference type="PROSITE" id="PS51736"/>
    </source>
</evidence>
<dbReference type="GO" id="GO:0000150">
    <property type="term" value="F:DNA strand exchange activity"/>
    <property type="evidence" value="ECO:0007669"/>
    <property type="project" value="InterPro"/>
</dbReference>
<dbReference type="InterPro" id="IPR006120">
    <property type="entry name" value="Resolvase_HTH_dom"/>
</dbReference>
<comment type="caution">
    <text evidence="8">The sequence shown here is derived from an EMBL/GenBank/DDBJ whole genome shotgun (WGS) entry which is preliminary data.</text>
</comment>
<evidence type="ECO:0000313" key="9">
    <source>
        <dbReference type="Proteomes" id="UP000318720"/>
    </source>
</evidence>
<dbReference type="Proteomes" id="UP000318720">
    <property type="component" value="Unassembled WGS sequence"/>
</dbReference>
<feature type="domain" description="Resolvase/invertase-type recombinase catalytic" evidence="7">
    <location>
        <begin position="4"/>
        <end position="142"/>
    </location>
</feature>
<dbReference type="Pfam" id="PF00239">
    <property type="entry name" value="Resolvase"/>
    <property type="match status" value="1"/>
</dbReference>
<accession>A0AAE8VYR7</accession>
<dbReference type="EMBL" id="SPAZ01000237">
    <property type="protein sequence ID" value="TQE26416.1"/>
    <property type="molecule type" value="Genomic_DNA"/>
</dbReference>
<evidence type="ECO:0000313" key="8">
    <source>
        <dbReference type="EMBL" id="TQE26416.1"/>
    </source>
</evidence>
<feature type="active site" description="O-(5'-phospho-DNA)-serine intermediate" evidence="5 6">
    <location>
        <position position="12"/>
    </location>
</feature>
<dbReference type="GO" id="GO:0003677">
    <property type="term" value="F:DNA binding"/>
    <property type="evidence" value="ECO:0007669"/>
    <property type="project" value="UniProtKB-KW"/>
</dbReference>
<dbReference type="PROSITE" id="PS00397">
    <property type="entry name" value="RECOMBINASES_1"/>
    <property type="match status" value="1"/>
</dbReference>
<gene>
    <name evidence="8" type="ORF">Sipo8835_29250</name>
</gene>
<dbReference type="AlphaFoldDB" id="A0AAE8VYR7"/>
<dbReference type="SMART" id="SM00857">
    <property type="entry name" value="Resolvase"/>
    <property type="match status" value="1"/>
</dbReference>
<protein>
    <submittedName>
        <fullName evidence="8">Recombinase family protein</fullName>
    </submittedName>
</protein>
<dbReference type="InterPro" id="IPR006119">
    <property type="entry name" value="Resolv_N"/>
</dbReference>
<dbReference type="GO" id="GO:0015074">
    <property type="term" value="P:DNA integration"/>
    <property type="evidence" value="ECO:0007669"/>
    <property type="project" value="UniProtKB-KW"/>
</dbReference>
<sequence>MTAYEYGYARVSTTAQDLKRQLDWLEAQGVPAERIYADKRTGSDFEREGLADVLSQLRSGDVLYVASLDRLGRTMHKVLALVAELREKGVHLVIGGAMTIDTRVGGPATDMALLMLGTFAEMELIFQRERRASARASRESSGKSWGRPREIDRSAVLADLNDGMSVMKVAAKHGIGRATVFRIKGEAKSN</sequence>
<dbReference type="InterPro" id="IPR009057">
    <property type="entry name" value="Homeodomain-like_sf"/>
</dbReference>
<keyword evidence="3" id="KW-0238">DNA-binding</keyword>
<dbReference type="InterPro" id="IPR006118">
    <property type="entry name" value="Recombinase_CS"/>
</dbReference>
<keyword evidence="2" id="KW-0229">DNA integration</keyword>
<evidence type="ECO:0000256" key="2">
    <source>
        <dbReference type="ARBA" id="ARBA00022908"/>
    </source>
</evidence>
<dbReference type="CDD" id="cd03768">
    <property type="entry name" value="SR_ResInv"/>
    <property type="match status" value="1"/>
</dbReference>
<name>A0AAE8VYR7_9ACTN</name>
<proteinExistence type="inferred from homology"/>
<dbReference type="SUPFAM" id="SSF46689">
    <property type="entry name" value="Homeodomain-like"/>
    <property type="match status" value="1"/>
</dbReference>
<evidence type="ECO:0000256" key="3">
    <source>
        <dbReference type="ARBA" id="ARBA00023125"/>
    </source>
</evidence>
<dbReference type="PANTHER" id="PTHR30461">
    <property type="entry name" value="DNA-INVERTASE FROM LAMBDOID PROPHAGE"/>
    <property type="match status" value="1"/>
</dbReference>
<keyword evidence="4" id="KW-0233">DNA recombination</keyword>
<comment type="similarity">
    <text evidence="1">Belongs to the site-specific recombinase resolvase family.</text>
</comment>
<dbReference type="PROSITE" id="PS51736">
    <property type="entry name" value="RECOMBINASES_3"/>
    <property type="match status" value="1"/>
</dbReference>
<evidence type="ECO:0000256" key="5">
    <source>
        <dbReference type="PIRSR" id="PIRSR606118-50"/>
    </source>
</evidence>
<evidence type="ECO:0000256" key="4">
    <source>
        <dbReference type="ARBA" id="ARBA00023172"/>
    </source>
</evidence>
<dbReference type="PANTHER" id="PTHR30461:SF2">
    <property type="entry name" value="SERINE RECOMBINASE PINE-RELATED"/>
    <property type="match status" value="1"/>
</dbReference>
<dbReference type="RefSeq" id="WP_141584384.1">
    <property type="nucleotide sequence ID" value="NZ_SPAZ01000237.1"/>
</dbReference>
<dbReference type="SUPFAM" id="SSF53041">
    <property type="entry name" value="Resolvase-like"/>
    <property type="match status" value="1"/>
</dbReference>
<dbReference type="Gene3D" id="3.40.50.1390">
    <property type="entry name" value="Resolvase, N-terminal catalytic domain"/>
    <property type="match status" value="1"/>
</dbReference>